<keyword evidence="1" id="KW-0812">Transmembrane</keyword>
<evidence type="ECO:0000313" key="2">
    <source>
        <dbReference type="EMBL" id="SNB74085.1"/>
    </source>
</evidence>
<gene>
    <name evidence="2" type="ORF">SAMN02746019_00017370</name>
</gene>
<reference evidence="3" key="1">
    <citation type="submission" date="2017-06" db="EMBL/GenBank/DDBJ databases">
        <authorList>
            <person name="Varghese N."/>
            <person name="Submissions S."/>
        </authorList>
    </citation>
    <scope>NUCLEOTIDE SEQUENCE [LARGE SCALE GENOMIC DNA]</scope>
    <source>
        <strain evidence="3">JAD2</strain>
    </source>
</reference>
<dbReference type="AlphaFoldDB" id="A0A212RNL7"/>
<keyword evidence="1" id="KW-1133">Transmembrane helix</keyword>
<sequence>MTIGVLLLIAAALTLAAVYGGRRIRLSPRALESFRQIPFQVGRSLETGQPLQFALGSGGLLGGEAAFTLSAARSLERALGDVLTGEVPPWVAVADPVALLYARHLFQEAARLPAMPSPPLDRIEWAGASPMAYIAGLTLSMGLRPVAANILSGSFREEAILAGEAGQREGAVSLFAMPDPLGAAALWPLDPSTAVGEEALTAAPREDTPGRWLAHDLLRWLLIGLLIAAALGAMGRG</sequence>
<dbReference type="Proteomes" id="UP000197025">
    <property type="component" value="Unassembled WGS sequence"/>
</dbReference>
<feature type="transmembrane region" description="Helical" evidence="1">
    <location>
        <begin position="217"/>
        <end position="235"/>
    </location>
</feature>
<name>A0A212RNL7_9CHLR</name>
<dbReference type="InParanoid" id="A0A212RNL7"/>
<proteinExistence type="predicted"/>
<accession>A0A212RNL7</accession>
<dbReference type="RefSeq" id="WP_088572257.1">
    <property type="nucleotide sequence ID" value="NZ_FYEK01000072.1"/>
</dbReference>
<evidence type="ECO:0000256" key="1">
    <source>
        <dbReference type="SAM" id="Phobius"/>
    </source>
</evidence>
<evidence type="ECO:0000313" key="3">
    <source>
        <dbReference type="Proteomes" id="UP000197025"/>
    </source>
</evidence>
<organism evidence="2 3">
    <name type="scientific">Thermoflexus hugenholtzii JAD2</name>
    <dbReference type="NCBI Taxonomy" id="877466"/>
    <lineage>
        <taxon>Bacteria</taxon>
        <taxon>Bacillati</taxon>
        <taxon>Chloroflexota</taxon>
        <taxon>Thermoflexia</taxon>
        <taxon>Thermoflexales</taxon>
        <taxon>Thermoflexaceae</taxon>
        <taxon>Thermoflexus</taxon>
    </lineage>
</organism>
<keyword evidence="1" id="KW-0472">Membrane</keyword>
<dbReference type="EMBL" id="FYEK01000072">
    <property type="protein sequence ID" value="SNB74085.1"/>
    <property type="molecule type" value="Genomic_DNA"/>
</dbReference>
<protein>
    <submittedName>
        <fullName evidence="2">Uncharacterized protein</fullName>
    </submittedName>
</protein>
<keyword evidence="3" id="KW-1185">Reference proteome</keyword>